<dbReference type="PATRIC" id="fig|1122148.6.peg.129"/>
<reference evidence="6 7" key="1">
    <citation type="journal article" date="2015" name="Genome Announc.">
        <title>Expanding the biotechnology potential of lactobacilli through comparative genomics of 213 strains and associated genera.</title>
        <authorList>
            <person name="Sun Z."/>
            <person name="Harris H.M."/>
            <person name="McCann A."/>
            <person name="Guo C."/>
            <person name="Argimon S."/>
            <person name="Zhang W."/>
            <person name="Yang X."/>
            <person name="Jeffery I.B."/>
            <person name="Cooney J.C."/>
            <person name="Kagawa T.F."/>
            <person name="Liu W."/>
            <person name="Song Y."/>
            <person name="Salvetti E."/>
            <person name="Wrobel A."/>
            <person name="Rasinkangas P."/>
            <person name="Parkhill J."/>
            <person name="Rea M.C."/>
            <person name="O'Sullivan O."/>
            <person name="Ritari J."/>
            <person name="Douillard F.P."/>
            <person name="Paul Ross R."/>
            <person name="Yang R."/>
            <person name="Briner A.E."/>
            <person name="Felis G.E."/>
            <person name="de Vos W.M."/>
            <person name="Barrangou R."/>
            <person name="Klaenhammer T.R."/>
            <person name="Caufield P.W."/>
            <person name="Cui Y."/>
            <person name="Zhang H."/>
            <person name="O'Toole P.W."/>
        </authorList>
    </citation>
    <scope>NUCLEOTIDE SEQUENCE [LARGE SCALE GENOMIC DNA]</scope>
    <source>
        <strain evidence="6 7">DSM 20690</strain>
    </source>
</reference>
<dbReference type="GeneID" id="61249391"/>
<dbReference type="PROSITE" id="PS50893">
    <property type="entry name" value="ABC_TRANSPORTER_2"/>
    <property type="match status" value="1"/>
</dbReference>
<evidence type="ECO:0000259" key="5">
    <source>
        <dbReference type="PROSITE" id="PS50893"/>
    </source>
</evidence>
<comment type="similarity">
    <text evidence="1">Belongs to the ABC transporter superfamily.</text>
</comment>
<name>A0A0R2JWC9_9LACO</name>
<evidence type="ECO:0000256" key="3">
    <source>
        <dbReference type="ARBA" id="ARBA00022741"/>
    </source>
</evidence>
<keyword evidence="4 6" id="KW-0067">ATP-binding</keyword>
<evidence type="ECO:0000256" key="2">
    <source>
        <dbReference type="ARBA" id="ARBA00022448"/>
    </source>
</evidence>
<dbReference type="PROSITE" id="PS00211">
    <property type="entry name" value="ABC_TRANSPORTER_1"/>
    <property type="match status" value="1"/>
</dbReference>
<accession>A0A0R2JWC9</accession>
<dbReference type="InterPro" id="IPR003593">
    <property type="entry name" value="AAA+_ATPase"/>
</dbReference>
<dbReference type="SMART" id="SM00382">
    <property type="entry name" value="AAA"/>
    <property type="match status" value="1"/>
</dbReference>
<dbReference type="AlphaFoldDB" id="A0A0R2JWC9"/>
<dbReference type="InterPro" id="IPR003439">
    <property type="entry name" value="ABC_transporter-like_ATP-bd"/>
</dbReference>
<keyword evidence="7" id="KW-1185">Reference proteome</keyword>
<dbReference type="STRING" id="53444.AYR59_00660"/>
<dbReference type="SUPFAM" id="SSF52540">
    <property type="entry name" value="P-loop containing nucleoside triphosphate hydrolases"/>
    <property type="match status" value="1"/>
</dbReference>
<keyword evidence="3" id="KW-0547">Nucleotide-binding</keyword>
<dbReference type="GO" id="GO:0005524">
    <property type="term" value="F:ATP binding"/>
    <property type="evidence" value="ECO:0007669"/>
    <property type="project" value="UniProtKB-KW"/>
</dbReference>
<dbReference type="RefSeq" id="WP_054646786.1">
    <property type="nucleotide sequence ID" value="NZ_FUXS01000004.1"/>
</dbReference>
<dbReference type="EMBL" id="JQBT01000012">
    <property type="protein sequence ID" value="KRN80006.1"/>
    <property type="molecule type" value="Genomic_DNA"/>
</dbReference>
<dbReference type="OrthoDB" id="9791546at2"/>
<feature type="domain" description="ABC transporter" evidence="5">
    <location>
        <begin position="4"/>
        <end position="223"/>
    </location>
</feature>
<dbReference type="Proteomes" id="UP000051565">
    <property type="component" value="Unassembled WGS sequence"/>
</dbReference>
<evidence type="ECO:0000256" key="1">
    <source>
        <dbReference type="ARBA" id="ARBA00005417"/>
    </source>
</evidence>
<dbReference type="CDD" id="cd03255">
    <property type="entry name" value="ABC_MJ0796_LolCDE_FtsE"/>
    <property type="match status" value="1"/>
</dbReference>
<dbReference type="GO" id="GO:0016887">
    <property type="term" value="F:ATP hydrolysis activity"/>
    <property type="evidence" value="ECO:0007669"/>
    <property type="project" value="InterPro"/>
</dbReference>
<comment type="caution">
    <text evidence="6">The sequence shown here is derived from an EMBL/GenBank/DDBJ whole genome shotgun (WGS) entry which is preliminary data.</text>
</comment>
<dbReference type="InterPro" id="IPR017911">
    <property type="entry name" value="MacB-like_ATP-bd"/>
</dbReference>
<proteinExistence type="inferred from homology"/>
<protein>
    <submittedName>
        <fullName evidence="6">ABC transporter, ATP-binding protein</fullName>
    </submittedName>
</protein>
<gene>
    <name evidence="6" type="ORF">IV52_GL000123</name>
</gene>
<keyword evidence="2" id="KW-0813">Transport</keyword>
<evidence type="ECO:0000256" key="4">
    <source>
        <dbReference type="ARBA" id="ARBA00022840"/>
    </source>
</evidence>
<dbReference type="Pfam" id="PF00005">
    <property type="entry name" value="ABC_tran"/>
    <property type="match status" value="1"/>
</dbReference>
<dbReference type="InterPro" id="IPR017871">
    <property type="entry name" value="ABC_transporter-like_CS"/>
</dbReference>
<sequence>MDAIKLTNVSKSFGQADNRFQVLDNINFTSKRGEVNIITGPSGSGKSTLLTIMGALRDPDEGTVLLENEKVANLSAKARDQFRLNQIGFILQAHTLVPYLTVRDQFVLVDKVRPEGNMSAAELQNLTDRLGVSRVVDHFPNELSGGQSQRVAIIRGIYTKPNIILADEPTASLDEQRVTEVCQLLSDLAKKENKTVVVVTHDERVNQYADHIYELVDGHLSEK</sequence>
<dbReference type="InterPro" id="IPR027417">
    <property type="entry name" value="P-loop_NTPase"/>
</dbReference>
<evidence type="ECO:0000313" key="6">
    <source>
        <dbReference type="EMBL" id="KRN80006.1"/>
    </source>
</evidence>
<dbReference type="Gene3D" id="3.40.50.300">
    <property type="entry name" value="P-loop containing nucleotide triphosphate hydrolases"/>
    <property type="match status" value="1"/>
</dbReference>
<dbReference type="PANTHER" id="PTHR42798:SF6">
    <property type="entry name" value="CELL DIVISION ATP-BINDING PROTEIN FTSE"/>
    <property type="match status" value="1"/>
</dbReference>
<dbReference type="PANTHER" id="PTHR42798">
    <property type="entry name" value="LIPOPROTEIN-RELEASING SYSTEM ATP-BINDING PROTEIN LOLD"/>
    <property type="match status" value="1"/>
</dbReference>
<organism evidence="6 7">
    <name type="scientific">Fructilactobacillus lindneri DSM 20690 = JCM 11027</name>
    <dbReference type="NCBI Taxonomy" id="1122148"/>
    <lineage>
        <taxon>Bacteria</taxon>
        <taxon>Bacillati</taxon>
        <taxon>Bacillota</taxon>
        <taxon>Bacilli</taxon>
        <taxon>Lactobacillales</taxon>
        <taxon>Lactobacillaceae</taxon>
        <taxon>Fructilactobacillus</taxon>
    </lineage>
</organism>
<evidence type="ECO:0000313" key="7">
    <source>
        <dbReference type="Proteomes" id="UP000051565"/>
    </source>
</evidence>